<dbReference type="EMBL" id="JAVRRA010017014">
    <property type="protein sequence ID" value="KAK5200899.1"/>
    <property type="molecule type" value="Genomic_DNA"/>
</dbReference>
<sequence>MVFTAEALASPYCEDRANADKASSNQASKPAMSGFSSFLGSLLYMRQLSRGDPPPQPPPSPWRWLLPPMVKYTDADVIAMPGWY</sequence>
<accession>A0ABR0LPJ3</accession>
<keyword evidence="3" id="KW-1185">Reference proteome</keyword>
<evidence type="ECO:0000313" key="3">
    <source>
        <dbReference type="Proteomes" id="UP001357485"/>
    </source>
</evidence>
<organism evidence="2 3">
    <name type="scientific">Cryomyces antarcticus</name>
    <dbReference type="NCBI Taxonomy" id="329879"/>
    <lineage>
        <taxon>Eukaryota</taxon>
        <taxon>Fungi</taxon>
        <taxon>Dikarya</taxon>
        <taxon>Ascomycota</taxon>
        <taxon>Pezizomycotina</taxon>
        <taxon>Dothideomycetes</taxon>
        <taxon>Dothideomycetes incertae sedis</taxon>
        <taxon>Cryomyces</taxon>
    </lineage>
</organism>
<evidence type="ECO:0000256" key="1">
    <source>
        <dbReference type="SAM" id="MobiDB-lite"/>
    </source>
</evidence>
<gene>
    <name evidence="2" type="ORF">LTR16_004490</name>
</gene>
<feature type="region of interest" description="Disordered" evidence="1">
    <location>
        <begin position="1"/>
        <end position="31"/>
    </location>
</feature>
<comment type="caution">
    <text evidence="2">The sequence shown here is derived from an EMBL/GenBank/DDBJ whole genome shotgun (WGS) entry which is preliminary data.</text>
</comment>
<name>A0ABR0LPJ3_9PEZI</name>
<dbReference type="Proteomes" id="UP001357485">
    <property type="component" value="Unassembled WGS sequence"/>
</dbReference>
<proteinExistence type="predicted"/>
<reference evidence="2 3" key="1">
    <citation type="submission" date="2023-08" db="EMBL/GenBank/DDBJ databases">
        <title>Black Yeasts Isolated from many extreme environments.</title>
        <authorList>
            <person name="Coleine C."/>
            <person name="Stajich J.E."/>
            <person name="Selbmann L."/>
        </authorList>
    </citation>
    <scope>NUCLEOTIDE SEQUENCE [LARGE SCALE GENOMIC DNA]</scope>
    <source>
        <strain evidence="2 3">CCFEE 536</strain>
    </source>
</reference>
<protein>
    <submittedName>
        <fullName evidence="2">Uncharacterized protein</fullName>
    </submittedName>
</protein>
<evidence type="ECO:0000313" key="2">
    <source>
        <dbReference type="EMBL" id="KAK5200899.1"/>
    </source>
</evidence>